<feature type="compositionally biased region" description="Basic and acidic residues" evidence="2">
    <location>
        <begin position="1177"/>
        <end position="1189"/>
    </location>
</feature>
<dbReference type="InterPro" id="IPR011992">
    <property type="entry name" value="EF-hand-dom_pair"/>
</dbReference>
<feature type="compositionally biased region" description="Basic and acidic residues" evidence="2">
    <location>
        <begin position="1018"/>
        <end position="1096"/>
    </location>
</feature>
<feature type="compositionally biased region" description="Gly residues" evidence="2">
    <location>
        <begin position="1"/>
        <end position="10"/>
    </location>
</feature>
<feature type="region of interest" description="Disordered" evidence="2">
    <location>
        <begin position="287"/>
        <end position="454"/>
    </location>
</feature>
<protein>
    <submittedName>
        <fullName evidence="4">Cell division cycle and apoptosis regulator protein</fullName>
    </submittedName>
</protein>
<feature type="compositionally biased region" description="Basic and acidic residues" evidence="2">
    <location>
        <begin position="315"/>
        <end position="425"/>
    </location>
</feature>
<dbReference type="Gramene" id="PSR90909">
    <property type="protein sequence ID" value="PSR90909"/>
    <property type="gene ID" value="CEY00_Acc28285"/>
</dbReference>
<dbReference type="InParanoid" id="A0A2R6PGD0"/>
<name>A0A2R6PGD0_ACTCC</name>
<feature type="compositionally biased region" description="Basic residues" evidence="2">
    <location>
        <begin position="926"/>
        <end position="940"/>
    </location>
</feature>
<feature type="compositionally biased region" description="Basic and acidic residues" evidence="2">
    <location>
        <begin position="950"/>
        <end position="959"/>
    </location>
</feature>
<feature type="compositionally biased region" description="Basic and acidic residues" evidence="2">
    <location>
        <begin position="882"/>
        <end position="910"/>
    </location>
</feature>
<feature type="compositionally biased region" description="Basic and acidic residues" evidence="2">
    <location>
        <begin position="1340"/>
        <end position="1365"/>
    </location>
</feature>
<feature type="region of interest" description="Disordered" evidence="2">
    <location>
        <begin position="878"/>
        <end position="1109"/>
    </location>
</feature>
<comment type="caution">
    <text evidence="4">The sequence shown here is derived from an EMBL/GenBank/DDBJ whole genome shotgun (WGS) entry which is preliminary data.</text>
</comment>
<dbReference type="SUPFAM" id="SSF47473">
    <property type="entry name" value="EF-hand"/>
    <property type="match status" value="1"/>
</dbReference>
<dbReference type="InterPro" id="IPR025224">
    <property type="entry name" value="CCAR1/CCAR2"/>
</dbReference>
<dbReference type="PANTHER" id="PTHR14304:SF11">
    <property type="entry name" value="SAP DOMAIN-CONTAINING PROTEIN"/>
    <property type="match status" value="1"/>
</dbReference>
<dbReference type="OMA" id="GHQIHDR"/>
<keyword evidence="5" id="KW-1185">Reference proteome</keyword>
<evidence type="ECO:0000313" key="4">
    <source>
        <dbReference type="EMBL" id="PSR90909.1"/>
    </source>
</evidence>
<evidence type="ECO:0000256" key="1">
    <source>
        <dbReference type="ARBA" id="ARBA00023054"/>
    </source>
</evidence>
<evidence type="ECO:0000313" key="5">
    <source>
        <dbReference type="Proteomes" id="UP000241394"/>
    </source>
</evidence>
<dbReference type="GO" id="GO:0005634">
    <property type="term" value="C:nucleus"/>
    <property type="evidence" value="ECO:0007669"/>
    <property type="project" value="TreeGrafter"/>
</dbReference>
<feature type="compositionally biased region" description="Acidic residues" evidence="2">
    <location>
        <begin position="1259"/>
        <end position="1284"/>
    </location>
</feature>
<evidence type="ECO:0000259" key="3">
    <source>
        <dbReference type="PROSITE" id="PS50222"/>
    </source>
</evidence>
<feature type="compositionally biased region" description="Basic and acidic residues" evidence="2">
    <location>
        <begin position="749"/>
        <end position="775"/>
    </location>
</feature>
<feature type="domain" description="EF-hand" evidence="3">
    <location>
        <begin position="1391"/>
        <end position="1426"/>
    </location>
</feature>
<dbReference type="OrthoDB" id="21006at2759"/>
<sequence>MYSSRGGNGYGQQQPYASQSGYSQNLGSAYSGSSVGGPDGGSMSSRHLSMLGGPQESDITGYRGHPSSGAHYGGQYSSVYGSTALSSGQQVPGMSSKGAGPSALENRSGYGAAIPDSTKLTTGDYTLSSSHGYGHKSDQLFSDKISDYPSVDRYGERHSAYAGMDLQSAPTGRFGDSISFDNQHKPDLYERMDQALLLRQEQMLKAQSLQSASLDGGSRQADYIAARGPSIRHSAQDIMSYGGRLDTDPRSLSMLSASSYGGQHASSILGAAPRRNVDDLMYAQTSSNPGYGVSLPPGRDYATGKGLQDASLDLDYPRGGHSRIDERKDDRGGYARELERREERRREHLREREEDRKREKEREREKERDRERKRERERERERILDRREKERDRERERGPEIRRERGPDIRRERTPPRISRDRAERLGSSLTKDVKPPRRDSPRHEALHRRHSPVKEKRREYDCKVYSSSLVDVERDYLSLDKRYPKLFISPECSKVVVNWPAENLKLPIYTPVSFEHDFVEEDGGAEKKEPPAITPADEPVKFKSESAATVWNAKMILMSGLSQNAVEELSSEKSYDDRIPHFCNILRFAVLKKDNALMAIGGSWDTVDEGDPSVDDSSLVRTVLRSAKDVIQLDLKNCKHWNRFLEIHYDRVGKDGMFSHKEVTVLYVPDLSDCLPSLEAWRDQWHAHKKAISEKRRQLAVKKEKSREKKEILKDKEIDSSKELKGGDKSEKKIESASPGQAVVINKKQKDDHELNGSAADKEGGETENSEEKGWATAVDESNNVGKKELGESTGVQSASGLKPVKKKIVKKIVKQKVADKKEGSDDPAKQTDKLDEKNLEEKTANSEITGQQDVSPANAAGVKTFIRKKVVKKVPVAKAVQKDDEGMEPEVKTDKGPECSEDKSKGESDSSSAAVVQDPTAKTTAKKKVIKRVVKRKVTGAAASEGVSDGKKDDVKDGIMVVQAGKEAKVLGDQTVDADSPVGAANTEKKIAPKTTSKSASPKKQDNLGNSSKTGSKAEKEDKKVENRVDEKSGSASKVDNETDKQKVSHKDTPSGNREKSKDEEKKDKEKKDDSRNKSTKEVKEKKQIEEPPRHPGLFLQTKGNNDSKLRSLSLSLDSLLDYTDKDFEESTFELSLFAESLYEMLQHQMGSRILSFLQKLRIKFVKNRNQRKRQREEISKGSDKKSSTKRAKIDGATVEAKATKTETQDAAHCDGKTVKEDTSVDGKSIVEENTSVDGKSSFKEEDTSGDGAENDKPEDEMVEEDPEEDPEEDEDEDEEMLDASHQHDLSNEENAVVGKLDADTKSGKRVENAKDKQQDTAKETSESKLNAEVSEQETAKETSESKPNAEVKKENESKETSESKPISGSDRKENVEKMETKKREIPVVVDKELLQAFRFFDRNQVGYIRVEDMRLIIHNLGKFLSYRDVKELAQSALLESNTGRDDRILYNKLVRMNDV</sequence>
<dbReference type="GO" id="GO:0005509">
    <property type="term" value="F:calcium ion binding"/>
    <property type="evidence" value="ECO:0007669"/>
    <property type="project" value="InterPro"/>
</dbReference>
<dbReference type="Pfam" id="PF14443">
    <property type="entry name" value="DBC1"/>
    <property type="match status" value="1"/>
</dbReference>
<keyword evidence="4" id="KW-0132">Cell division</keyword>
<reference evidence="5" key="2">
    <citation type="journal article" date="2018" name="BMC Genomics">
        <title>A manually annotated Actinidia chinensis var. chinensis (kiwifruit) genome highlights the challenges associated with draft genomes and gene prediction in plants.</title>
        <authorList>
            <person name="Pilkington S.M."/>
            <person name="Crowhurst R."/>
            <person name="Hilario E."/>
            <person name="Nardozza S."/>
            <person name="Fraser L."/>
            <person name="Peng Y."/>
            <person name="Gunaseelan K."/>
            <person name="Simpson R."/>
            <person name="Tahir J."/>
            <person name="Deroles S.C."/>
            <person name="Templeton K."/>
            <person name="Luo Z."/>
            <person name="Davy M."/>
            <person name="Cheng C."/>
            <person name="McNeilage M."/>
            <person name="Scaglione D."/>
            <person name="Liu Y."/>
            <person name="Zhang Q."/>
            <person name="Datson P."/>
            <person name="De Silva N."/>
            <person name="Gardiner S.E."/>
            <person name="Bassett H."/>
            <person name="Chagne D."/>
            <person name="McCallum J."/>
            <person name="Dzierzon H."/>
            <person name="Deng C."/>
            <person name="Wang Y.Y."/>
            <person name="Barron L."/>
            <person name="Manako K."/>
            <person name="Bowen J."/>
            <person name="Foster T.M."/>
            <person name="Erridge Z.A."/>
            <person name="Tiffin H."/>
            <person name="Waite C.N."/>
            <person name="Davies K.M."/>
            <person name="Grierson E.P."/>
            <person name="Laing W.A."/>
            <person name="Kirk R."/>
            <person name="Chen X."/>
            <person name="Wood M."/>
            <person name="Montefiori M."/>
            <person name="Brummell D.A."/>
            <person name="Schwinn K.E."/>
            <person name="Catanach A."/>
            <person name="Fullerton C."/>
            <person name="Li D."/>
            <person name="Meiyalaghan S."/>
            <person name="Nieuwenhuizen N."/>
            <person name="Read N."/>
            <person name="Prakash R."/>
            <person name="Hunter D."/>
            <person name="Zhang H."/>
            <person name="McKenzie M."/>
            <person name="Knabel M."/>
            <person name="Harris A."/>
            <person name="Allan A.C."/>
            <person name="Gleave A."/>
            <person name="Chen A."/>
            <person name="Janssen B.J."/>
            <person name="Plunkett B."/>
            <person name="Ampomah-Dwamena C."/>
            <person name="Voogd C."/>
            <person name="Leif D."/>
            <person name="Lafferty D."/>
            <person name="Souleyre E.J.F."/>
            <person name="Varkonyi-Gasic E."/>
            <person name="Gambi F."/>
            <person name="Hanley J."/>
            <person name="Yao J.L."/>
            <person name="Cheung J."/>
            <person name="David K.M."/>
            <person name="Warren B."/>
            <person name="Marsh K."/>
            <person name="Snowden K.C."/>
            <person name="Lin-Wang K."/>
            <person name="Brian L."/>
            <person name="Martinez-Sanchez M."/>
            <person name="Wang M."/>
            <person name="Ileperuma N."/>
            <person name="Macnee N."/>
            <person name="Campin R."/>
            <person name="McAtee P."/>
            <person name="Drummond R.S.M."/>
            <person name="Espley R.V."/>
            <person name="Ireland H.S."/>
            <person name="Wu R."/>
            <person name="Atkinson R.G."/>
            <person name="Karunairetnam S."/>
            <person name="Bulley S."/>
            <person name="Chunkath S."/>
            <person name="Hanley Z."/>
            <person name="Storey R."/>
            <person name="Thrimawithana A.H."/>
            <person name="Thomson S."/>
            <person name="David C."/>
            <person name="Testolin R."/>
            <person name="Huang H."/>
            <person name="Hellens R.P."/>
            <person name="Schaffer R.J."/>
        </authorList>
    </citation>
    <scope>NUCLEOTIDE SEQUENCE [LARGE SCALE GENOMIC DNA]</scope>
    <source>
        <strain evidence="5">cv. Red5</strain>
    </source>
</reference>
<feature type="region of interest" description="Disordered" evidence="2">
    <location>
        <begin position="1"/>
        <end position="117"/>
    </location>
</feature>
<keyword evidence="4" id="KW-0131">Cell cycle</keyword>
<organism evidence="4 5">
    <name type="scientific">Actinidia chinensis var. chinensis</name>
    <name type="common">Chinese soft-hair kiwi</name>
    <dbReference type="NCBI Taxonomy" id="1590841"/>
    <lineage>
        <taxon>Eukaryota</taxon>
        <taxon>Viridiplantae</taxon>
        <taxon>Streptophyta</taxon>
        <taxon>Embryophyta</taxon>
        <taxon>Tracheophyta</taxon>
        <taxon>Spermatophyta</taxon>
        <taxon>Magnoliopsida</taxon>
        <taxon>eudicotyledons</taxon>
        <taxon>Gunneridae</taxon>
        <taxon>Pentapetalae</taxon>
        <taxon>asterids</taxon>
        <taxon>Ericales</taxon>
        <taxon>Actinidiaceae</taxon>
        <taxon>Actinidia</taxon>
    </lineage>
</organism>
<feature type="region of interest" description="Disordered" evidence="2">
    <location>
        <begin position="699"/>
        <end position="804"/>
    </location>
</feature>
<dbReference type="GO" id="GO:0051301">
    <property type="term" value="P:cell division"/>
    <property type="evidence" value="ECO:0007669"/>
    <property type="project" value="UniProtKB-KW"/>
</dbReference>
<dbReference type="FunCoup" id="A0A2R6PGD0">
    <property type="interactions" value="4644"/>
</dbReference>
<feature type="region of interest" description="Disordered" evidence="2">
    <location>
        <begin position="1171"/>
        <end position="1381"/>
    </location>
</feature>
<dbReference type="FunFam" id="1.10.238.10:FF:000157">
    <property type="entry name" value="ATP/GTP-binding protein family"/>
    <property type="match status" value="1"/>
</dbReference>
<feature type="compositionally biased region" description="Basic and acidic residues" evidence="2">
    <location>
        <begin position="699"/>
        <end position="736"/>
    </location>
</feature>
<feature type="compositionally biased region" description="Basic and acidic residues" evidence="2">
    <location>
        <begin position="1204"/>
        <end position="1233"/>
    </location>
</feature>
<feature type="compositionally biased region" description="Polar residues" evidence="2">
    <location>
        <begin position="11"/>
        <end position="30"/>
    </location>
</feature>
<dbReference type="InterPro" id="IPR002048">
    <property type="entry name" value="EF_hand_dom"/>
</dbReference>
<dbReference type="GO" id="GO:0006355">
    <property type="term" value="P:regulation of DNA-templated transcription"/>
    <property type="evidence" value="ECO:0007669"/>
    <property type="project" value="InterPro"/>
</dbReference>
<dbReference type="PANTHER" id="PTHR14304">
    <property type="entry name" value="CELL DIVISION CYCLE AND APOPTOSIS REGULATOR PROTEIN"/>
    <property type="match status" value="1"/>
</dbReference>
<feature type="compositionally biased region" description="Basic and acidic residues" evidence="2">
    <location>
        <begin position="1372"/>
        <end position="1381"/>
    </location>
</feature>
<feature type="compositionally biased region" description="Polar residues" evidence="2">
    <location>
        <begin position="847"/>
        <end position="857"/>
    </location>
</feature>
<dbReference type="Gene3D" id="1.10.238.10">
    <property type="entry name" value="EF-hand"/>
    <property type="match status" value="1"/>
</dbReference>
<dbReference type="EMBL" id="NKQK01000025">
    <property type="protein sequence ID" value="PSR90909.1"/>
    <property type="molecule type" value="Genomic_DNA"/>
</dbReference>
<feature type="region of interest" description="Disordered" evidence="2">
    <location>
        <begin position="817"/>
        <end position="861"/>
    </location>
</feature>
<feature type="compositionally biased region" description="Basic and acidic residues" evidence="2">
    <location>
        <begin position="432"/>
        <end position="445"/>
    </location>
</feature>
<dbReference type="PROSITE" id="PS50222">
    <property type="entry name" value="EF_HAND_2"/>
    <property type="match status" value="1"/>
</dbReference>
<proteinExistence type="predicted"/>
<feature type="compositionally biased region" description="Polar residues" evidence="2">
    <location>
        <begin position="75"/>
        <end position="93"/>
    </location>
</feature>
<gene>
    <name evidence="4" type="ORF">CEY00_Acc28285</name>
</gene>
<dbReference type="Proteomes" id="UP000241394">
    <property type="component" value="Chromosome LG25"/>
</dbReference>
<keyword evidence="1" id="KW-0175">Coiled coil</keyword>
<reference evidence="4 5" key="1">
    <citation type="submission" date="2017-07" db="EMBL/GenBank/DDBJ databases">
        <title>An improved, manually edited Actinidia chinensis var. chinensis (kiwifruit) genome highlights the challenges associated with draft genomes and gene prediction in plants.</title>
        <authorList>
            <person name="Pilkington S."/>
            <person name="Crowhurst R."/>
            <person name="Hilario E."/>
            <person name="Nardozza S."/>
            <person name="Fraser L."/>
            <person name="Peng Y."/>
            <person name="Gunaseelan K."/>
            <person name="Simpson R."/>
            <person name="Tahir J."/>
            <person name="Deroles S."/>
            <person name="Templeton K."/>
            <person name="Luo Z."/>
            <person name="Davy M."/>
            <person name="Cheng C."/>
            <person name="Mcneilage M."/>
            <person name="Scaglione D."/>
            <person name="Liu Y."/>
            <person name="Zhang Q."/>
            <person name="Datson P."/>
            <person name="De Silva N."/>
            <person name="Gardiner S."/>
            <person name="Bassett H."/>
            <person name="Chagne D."/>
            <person name="Mccallum J."/>
            <person name="Dzierzon H."/>
            <person name="Deng C."/>
            <person name="Wang Y.-Y."/>
            <person name="Barron N."/>
            <person name="Manako K."/>
            <person name="Bowen J."/>
            <person name="Foster T."/>
            <person name="Erridge Z."/>
            <person name="Tiffin H."/>
            <person name="Waite C."/>
            <person name="Davies K."/>
            <person name="Grierson E."/>
            <person name="Laing W."/>
            <person name="Kirk R."/>
            <person name="Chen X."/>
            <person name="Wood M."/>
            <person name="Montefiori M."/>
            <person name="Brummell D."/>
            <person name="Schwinn K."/>
            <person name="Catanach A."/>
            <person name="Fullerton C."/>
            <person name="Li D."/>
            <person name="Meiyalaghan S."/>
            <person name="Nieuwenhuizen N."/>
            <person name="Read N."/>
            <person name="Prakash R."/>
            <person name="Hunter D."/>
            <person name="Zhang H."/>
            <person name="Mckenzie M."/>
            <person name="Knabel M."/>
            <person name="Harris A."/>
            <person name="Allan A."/>
            <person name="Chen A."/>
            <person name="Janssen B."/>
            <person name="Plunkett B."/>
            <person name="Dwamena C."/>
            <person name="Voogd C."/>
            <person name="Leif D."/>
            <person name="Lafferty D."/>
            <person name="Souleyre E."/>
            <person name="Varkonyi-Gasic E."/>
            <person name="Gambi F."/>
            <person name="Hanley J."/>
            <person name="Yao J.-L."/>
            <person name="Cheung J."/>
            <person name="David K."/>
            <person name="Warren B."/>
            <person name="Marsh K."/>
            <person name="Snowden K."/>
            <person name="Lin-Wang K."/>
            <person name="Brian L."/>
            <person name="Martinez-Sanchez M."/>
            <person name="Wang M."/>
            <person name="Ileperuma N."/>
            <person name="Macnee N."/>
            <person name="Campin R."/>
            <person name="Mcatee P."/>
            <person name="Drummond R."/>
            <person name="Espley R."/>
            <person name="Ireland H."/>
            <person name="Wu R."/>
            <person name="Atkinson R."/>
            <person name="Karunairetnam S."/>
            <person name="Bulley S."/>
            <person name="Chunkath S."/>
            <person name="Hanley Z."/>
            <person name="Storey R."/>
            <person name="Thrimawithana A."/>
            <person name="Thomson S."/>
            <person name="David C."/>
            <person name="Testolin R."/>
        </authorList>
    </citation>
    <scope>NUCLEOTIDE SEQUENCE [LARGE SCALE GENOMIC DNA]</scope>
    <source>
        <strain evidence="5">cv. Red5</strain>
        <tissue evidence="4">Young leaf</tissue>
    </source>
</reference>
<evidence type="ECO:0000256" key="2">
    <source>
        <dbReference type="SAM" id="MobiDB-lite"/>
    </source>
</evidence>
<feature type="compositionally biased region" description="Low complexity" evidence="2">
    <location>
        <begin position="995"/>
        <end position="1004"/>
    </location>
</feature>
<dbReference type="STRING" id="1590841.A0A2R6PGD0"/>
<dbReference type="InterPro" id="IPR025954">
    <property type="entry name" value="DBC1/CARP1_inactive_NUDIX"/>
</dbReference>
<dbReference type="InterPro" id="IPR045353">
    <property type="entry name" value="LAIKA"/>
</dbReference>
<accession>A0A2R6PGD0</accession>
<dbReference type="SMART" id="SM01122">
    <property type="entry name" value="DBC1"/>
    <property type="match status" value="1"/>
</dbReference>
<dbReference type="Pfam" id="PF19256">
    <property type="entry name" value="LAIKA"/>
    <property type="match status" value="1"/>
</dbReference>
<feature type="compositionally biased region" description="Basic and acidic residues" evidence="2">
    <location>
        <begin position="818"/>
        <end position="846"/>
    </location>
</feature>
<feature type="compositionally biased region" description="Basic and acidic residues" evidence="2">
    <location>
        <begin position="1303"/>
        <end position="1329"/>
    </location>
</feature>